<dbReference type="OMA" id="CIKCLRE"/>
<dbReference type="GO" id="GO:0005952">
    <property type="term" value="C:cAMP-dependent protein kinase complex"/>
    <property type="evidence" value="ECO:0007669"/>
    <property type="project" value="InterPro"/>
</dbReference>
<feature type="domain" description="RGS" evidence="2">
    <location>
        <begin position="474"/>
        <end position="604"/>
    </location>
</feature>
<dbReference type="InterPro" id="IPR036305">
    <property type="entry name" value="RGS_sf"/>
</dbReference>
<dbReference type="PANTHER" id="PTHR11635:SF152">
    <property type="entry name" value="CAMP-DEPENDENT PROTEIN KINASE TYPE I REGULATORY SUBUNIT-RELATED"/>
    <property type="match status" value="1"/>
</dbReference>
<dbReference type="EMBL" id="KK583520">
    <property type="protein sequence ID" value="KDO17988.1"/>
    <property type="molecule type" value="Genomic_DNA"/>
</dbReference>
<dbReference type="InterPro" id="IPR000595">
    <property type="entry name" value="cNMP-bd_dom"/>
</dbReference>
<proteinExistence type="predicted"/>
<dbReference type="SUPFAM" id="SSF51206">
    <property type="entry name" value="cAMP-binding domain-like"/>
    <property type="match status" value="2"/>
</dbReference>
<dbReference type="PROSITE" id="PS00889">
    <property type="entry name" value="CNMP_BINDING_2"/>
    <property type="match status" value="1"/>
</dbReference>
<dbReference type="PROSITE" id="PS50042">
    <property type="entry name" value="CNMP_BINDING_3"/>
    <property type="match status" value="2"/>
</dbReference>
<dbReference type="PANTHER" id="PTHR11635">
    <property type="entry name" value="CAMP-DEPENDENT PROTEIN KINASE REGULATORY CHAIN"/>
    <property type="match status" value="1"/>
</dbReference>
<feature type="domain" description="Cyclic nucleotide-binding" evidence="1">
    <location>
        <begin position="390"/>
        <end position="454"/>
    </location>
</feature>
<evidence type="ECO:0000259" key="2">
    <source>
        <dbReference type="PROSITE" id="PS50132"/>
    </source>
</evidence>
<dbReference type="CDD" id="cd00038">
    <property type="entry name" value="CAP_ED"/>
    <property type="match status" value="2"/>
</dbReference>
<dbReference type="SMART" id="SM00315">
    <property type="entry name" value="RGS"/>
    <property type="match status" value="1"/>
</dbReference>
<evidence type="ECO:0000259" key="1">
    <source>
        <dbReference type="PROSITE" id="PS50042"/>
    </source>
</evidence>
<dbReference type="Pfam" id="PF00615">
    <property type="entry name" value="RGS"/>
    <property type="match status" value="1"/>
</dbReference>
<organism evidence="3 4">
    <name type="scientific">Saprolegnia parasitica (strain CBS 223.65)</name>
    <dbReference type="NCBI Taxonomy" id="695850"/>
    <lineage>
        <taxon>Eukaryota</taxon>
        <taxon>Sar</taxon>
        <taxon>Stramenopiles</taxon>
        <taxon>Oomycota</taxon>
        <taxon>Saprolegniomycetes</taxon>
        <taxon>Saprolegniales</taxon>
        <taxon>Saprolegniaceae</taxon>
        <taxon>Saprolegnia</taxon>
    </lineage>
</organism>
<dbReference type="RefSeq" id="XP_012211301.1">
    <property type="nucleotide sequence ID" value="XM_012355911.1"/>
</dbReference>
<dbReference type="OrthoDB" id="196547at2759"/>
<dbReference type="Proteomes" id="UP000030745">
    <property type="component" value="Unassembled WGS sequence"/>
</dbReference>
<evidence type="ECO:0008006" key="5">
    <source>
        <dbReference type="Google" id="ProtNLM"/>
    </source>
</evidence>
<dbReference type="SMART" id="SM00100">
    <property type="entry name" value="cNMP"/>
    <property type="match status" value="2"/>
</dbReference>
<dbReference type="GO" id="GO:0030552">
    <property type="term" value="F:cAMP binding"/>
    <property type="evidence" value="ECO:0007669"/>
    <property type="project" value="TreeGrafter"/>
</dbReference>
<dbReference type="KEGG" id="spar:SPRG_16605"/>
<name>A0A067BIH9_SAPPC</name>
<evidence type="ECO:0000313" key="4">
    <source>
        <dbReference type="Proteomes" id="UP000030745"/>
    </source>
</evidence>
<dbReference type="AlphaFoldDB" id="A0A067BIH9"/>
<protein>
    <recommendedName>
        <fullName evidence="5">Cyclic nucleotide-binding domain-containing protein</fullName>
    </recommendedName>
</protein>
<dbReference type="SUPFAM" id="SSF48097">
    <property type="entry name" value="Regulator of G-protein signaling, RGS"/>
    <property type="match status" value="1"/>
</dbReference>
<dbReference type="InterPro" id="IPR014710">
    <property type="entry name" value="RmlC-like_jellyroll"/>
</dbReference>
<dbReference type="InterPro" id="IPR050503">
    <property type="entry name" value="cAMP-dep_PK_reg_su-like"/>
</dbReference>
<dbReference type="InterPro" id="IPR018490">
    <property type="entry name" value="cNMP-bd_dom_sf"/>
</dbReference>
<evidence type="ECO:0000313" key="3">
    <source>
        <dbReference type="EMBL" id="KDO17988.1"/>
    </source>
</evidence>
<dbReference type="Gene3D" id="1.10.167.10">
    <property type="entry name" value="Regulator of G-protein Signalling 4, domain 2"/>
    <property type="match status" value="1"/>
</dbReference>
<dbReference type="GO" id="GO:0005829">
    <property type="term" value="C:cytosol"/>
    <property type="evidence" value="ECO:0007669"/>
    <property type="project" value="TreeGrafter"/>
</dbReference>
<accession>A0A067BIH9</accession>
<dbReference type="Gene3D" id="2.60.120.10">
    <property type="entry name" value="Jelly Rolls"/>
    <property type="match status" value="2"/>
</dbReference>
<dbReference type="InterPro" id="IPR018488">
    <property type="entry name" value="cNMP-bd_CS"/>
</dbReference>
<dbReference type="Pfam" id="PF00027">
    <property type="entry name" value="cNMP_binding"/>
    <property type="match status" value="2"/>
</dbReference>
<dbReference type="PROSITE" id="PS50132">
    <property type="entry name" value="RGS"/>
    <property type="match status" value="1"/>
</dbReference>
<dbReference type="GeneID" id="24138218"/>
<gene>
    <name evidence="3" type="ORF">SPRG_16605</name>
</gene>
<reference evidence="3 4" key="1">
    <citation type="journal article" date="2013" name="PLoS Genet.">
        <title>Distinctive expansion of potential virulence genes in the genome of the oomycete fish pathogen Saprolegnia parasitica.</title>
        <authorList>
            <person name="Jiang R.H."/>
            <person name="de Bruijn I."/>
            <person name="Haas B.J."/>
            <person name="Belmonte R."/>
            <person name="Lobach L."/>
            <person name="Christie J."/>
            <person name="van den Ackerveken G."/>
            <person name="Bottin A."/>
            <person name="Bulone V."/>
            <person name="Diaz-Moreno S.M."/>
            <person name="Dumas B."/>
            <person name="Fan L."/>
            <person name="Gaulin E."/>
            <person name="Govers F."/>
            <person name="Grenville-Briggs L.J."/>
            <person name="Horner N.R."/>
            <person name="Levin J.Z."/>
            <person name="Mammella M."/>
            <person name="Meijer H.J."/>
            <person name="Morris P."/>
            <person name="Nusbaum C."/>
            <person name="Oome S."/>
            <person name="Phillips A.J."/>
            <person name="van Rooyen D."/>
            <person name="Rzeszutek E."/>
            <person name="Saraiva M."/>
            <person name="Secombes C.J."/>
            <person name="Seidl M.F."/>
            <person name="Snel B."/>
            <person name="Stassen J.H."/>
            <person name="Sykes S."/>
            <person name="Tripathy S."/>
            <person name="van den Berg H."/>
            <person name="Vega-Arreguin J.C."/>
            <person name="Wawra S."/>
            <person name="Young S.K."/>
            <person name="Zeng Q."/>
            <person name="Dieguez-Uribeondo J."/>
            <person name="Russ C."/>
            <person name="Tyler B.M."/>
            <person name="van West P."/>
        </authorList>
    </citation>
    <scope>NUCLEOTIDE SEQUENCE [LARGE SCALE GENOMIC DNA]</scope>
    <source>
        <strain evidence="3 4">CBS 223.65</strain>
    </source>
</reference>
<dbReference type="InterPro" id="IPR016137">
    <property type="entry name" value="RGS"/>
</dbReference>
<dbReference type="GO" id="GO:0004862">
    <property type="term" value="F:cAMP-dependent protein kinase inhibitor activity"/>
    <property type="evidence" value="ECO:0007669"/>
    <property type="project" value="TreeGrafter"/>
</dbReference>
<dbReference type="VEuPathDB" id="FungiDB:SPRG_16605"/>
<dbReference type="GO" id="GO:0034236">
    <property type="term" value="F:protein kinase A catalytic subunit binding"/>
    <property type="evidence" value="ECO:0007669"/>
    <property type="project" value="TreeGrafter"/>
</dbReference>
<keyword evidence="4" id="KW-1185">Reference proteome</keyword>
<sequence length="660" mass="73575">MGNHVSAYVPTHQRLHVLENTPFAMFLNKEVLHDIALCFGTIKFEAGAPIAFQKHELVIVAKGSADVSTIVPQTAHKKVKVTEVLCKKRVGDILTNVTKATAIMQRKSSTAAASYASGKNVTAMLDLVTVTADKKEGCVVLRLNRERFLKIRSKHIRDGTYHLTINRATKSATDDWQLISSIADEQVVDYLAGVPFFADVTSTRLLGLAGLCSFLVVQKDDVVCRENDLGDRFYICIEGLLQVTVANQTAKPTLRVSSKSISQRRLERHRPSLAMSEVLIRRLANGSYFGEISLLLNVKRSATVKAVETSLLVYIEAPAFRNFIKVCPDVKSALQEVIIARLLQITTKHNVHNFVASMKGEDQCRMAQAGSLTEVAKGTTFIHEDDEPMFYIVLNGLVEVEYPFPTGKSYVTLPPGGYCGEISVMLHCKSLITATAAEDSILLAMTPLAFHGLFSTLREVFSEFLLRNLQELARIEDVIDHYEAHELWLVYIESRPTNYGEATRTMMNGLGLLEEIEEFVAGFASMDYDELRKNARTIVNDYLSLGASKRVPISIEAVAAVVAAVELPELDKGLFRAARNEMLGLLGGPTFTEFKLSKKFKELLESYACVPDIPSHLSPSMRRQLSFEEFCRLPHTIVHTYSWSHPDRMQSFQHLRPEDA</sequence>
<dbReference type="InterPro" id="IPR044926">
    <property type="entry name" value="RGS_subdomain_2"/>
</dbReference>
<feature type="domain" description="Cyclic nucleotide-binding" evidence="1">
    <location>
        <begin position="196"/>
        <end position="341"/>
    </location>
</feature>